<reference evidence="2" key="1">
    <citation type="submission" date="2022-08" db="EMBL/GenBank/DDBJ databases">
        <authorList>
            <person name="Gutierrez-Valencia J."/>
        </authorList>
    </citation>
    <scope>NUCLEOTIDE SEQUENCE</scope>
</reference>
<sequence>MWPLAHKKKKKKKKGENGAKCAGHYAKRCCSQCGPAAHQPPTSPSPQAHPPPLKPAPHLHSRPRLACKSTAHLTPSGPTHSSRPARSGLHSAADQLSPPLDADSTAAAPQDAQHGPSRPQARVTTRHTT</sequence>
<feature type="region of interest" description="Disordered" evidence="1">
    <location>
        <begin position="1"/>
        <end position="20"/>
    </location>
</feature>
<feature type="compositionally biased region" description="Basic residues" evidence="1">
    <location>
        <begin position="1"/>
        <end position="14"/>
    </location>
</feature>
<comment type="caution">
    <text evidence="2">The sequence shown here is derived from an EMBL/GenBank/DDBJ whole genome shotgun (WGS) entry which is preliminary data.</text>
</comment>
<feature type="compositionally biased region" description="Polar residues" evidence="1">
    <location>
        <begin position="71"/>
        <end position="84"/>
    </location>
</feature>
<gene>
    <name evidence="2" type="ORF">LITE_LOCUS32498</name>
</gene>
<evidence type="ECO:0000313" key="2">
    <source>
        <dbReference type="EMBL" id="CAI0455791.1"/>
    </source>
</evidence>
<evidence type="ECO:0000313" key="3">
    <source>
        <dbReference type="Proteomes" id="UP001154282"/>
    </source>
</evidence>
<dbReference type="EMBL" id="CAMGYJ010000008">
    <property type="protein sequence ID" value="CAI0455791.1"/>
    <property type="molecule type" value="Genomic_DNA"/>
</dbReference>
<name>A0AAV0NB30_9ROSI</name>
<keyword evidence="3" id="KW-1185">Reference proteome</keyword>
<dbReference type="Proteomes" id="UP001154282">
    <property type="component" value="Unassembled WGS sequence"/>
</dbReference>
<organism evidence="2 3">
    <name type="scientific">Linum tenue</name>
    <dbReference type="NCBI Taxonomy" id="586396"/>
    <lineage>
        <taxon>Eukaryota</taxon>
        <taxon>Viridiplantae</taxon>
        <taxon>Streptophyta</taxon>
        <taxon>Embryophyta</taxon>
        <taxon>Tracheophyta</taxon>
        <taxon>Spermatophyta</taxon>
        <taxon>Magnoliopsida</taxon>
        <taxon>eudicotyledons</taxon>
        <taxon>Gunneridae</taxon>
        <taxon>Pentapetalae</taxon>
        <taxon>rosids</taxon>
        <taxon>fabids</taxon>
        <taxon>Malpighiales</taxon>
        <taxon>Linaceae</taxon>
        <taxon>Linum</taxon>
    </lineage>
</organism>
<feature type="non-terminal residue" evidence="2">
    <location>
        <position position="129"/>
    </location>
</feature>
<evidence type="ECO:0000256" key="1">
    <source>
        <dbReference type="SAM" id="MobiDB-lite"/>
    </source>
</evidence>
<protein>
    <submittedName>
        <fullName evidence="2">Uncharacterized protein</fullName>
    </submittedName>
</protein>
<dbReference type="AlphaFoldDB" id="A0AAV0NB30"/>
<feature type="region of interest" description="Disordered" evidence="1">
    <location>
        <begin position="32"/>
        <end position="129"/>
    </location>
</feature>
<accession>A0AAV0NB30</accession>
<feature type="compositionally biased region" description="Pro residues" evidence="1">
    <location>
        <begin position="41"/>
        <end position="55"/>
    </location>
</feature>
<proteinExistence type="predicted"/>